<evidence type="ECO:0000259" key="1">
    <source>
        <dbReference type="Pfam" id="PF08709"/>
    </source>
</evidence>
<name>A0A091ELT2_FUKDA</name>
<dbReference type="AlphaFoldDB" id="A0A091ELT2"/>
<evidence type="ECO:0000313" key="3">
    <source>
        <dbReference type="Proteomes" id="UP000028990"/>
    </source>
</evidence>
<dbReference type="Gene3D" id="2.80.10.50">
    <property type="match status" value="1"/>
</dbReference>
<reference evidence="2 3" key="1">
    <citation type="submission" date="2013-11" db="EMBL/GenBank/DDBJ databases">
        <title>The Damaraland mole rat (Fukomys damarensis) genome and evolution of African mole rats.</title>
        <authorList>
            <person name="Gladyshev V.N."/>
            <person name="Fang X."/>
        </authorList>
    </citation>
    <scope>NUCLEOTIDE SEQUENCE [LARGE SCALE GENOMIC DNA]</scope>
    <source>
        <tissue evidence="2">Liver</tissue>
    </source>
</reference>
<proteinExistence type="predicted"/>
<dbReference type="Pfam" id="PF08709">
    <property type="entry name" value="Ins145_P3_rec"/>
    <property type="match status" value="1"/>
</dbReference>
<keyword evidence="2" id="KW-0675">Receptor</keyword>
<protein>
    <submittedName>
        <fullName evidence="2">Inositol 1,4,5-trisphosphate receptor type 2</fullName>
    </submittedName>
</protein>
<dbReference type="Proteomes" id="UP000028990">
    <property type="component" value="Unassembled WGS sequence"/>
</dbReference>
<feature type="domain" description="Inositol 1,4,5-trisphosphate/ryanodine receptor" evidence="1">
    <location>
        <begin position="5"/>
        <end position="33"/>
    </location>
</feature>
<accession>A0A091ELT2</accession>
<keyword evidence="3" id="KW-1185">Reference proteome</keyword>
<organism evidence="2 3">
    <name type="scientific">Fukomys damarensis</name>
    <name type="common">Damaraland mole rat</name>
    <name type="synonym">Cryptomys damarensis</name>
    <dbReference type="NCBI Taxonomy" id="885580"/>
    <lineage>
        <taxon>Eukaryota</taxon>
        <taxon>Metazoa</taxon>
        <taxon>Chordata</taxon>
        <taxon>Craniata</taxon>
        <taxon>Vertebrata</taxon>
        <taxon>Euteleostomi</taxon>
        <taxon>Mammalia</taxon>
        <taxon>Eutheria</taxon>
        <taxon>Euarchontoglires</taxon>
        <taxon>Glires</taxon>
        <taxon>Rodentia</taxon>
        <taxon>Hystricomorpha</taxon>
        <taxon>Bathyergidae</taxon>
        <taxon>Fukomys</taxon>
    </lineage>
</organism>
<evidence type="ECO:0000313" key="2">
    <source>
        <dbReference type="EMBL" id="KFO36551.1"/>
    </source>
</evidence>
<sequence>MSEKMSSFLYIGDIVSLYAEGSVNGFISTLGLFALLAGSRPLVCQCPGAKERLLEGFGLRTKLRRCGEPQRGFVLAGQLTGSSSLK</sequence>
<gene>
    <name evidence="2" type="ORF">H920_02005</name>
</gene>
<dbReference type="EMBL" id="KN121399">
    <property type="protein sequence ID" value="KFO36551.1"/>
    <property type="molecule type" value="Genomic_DNA"/>
</dbReference>
<dbReference type="InterPro" id="IPR014821">
    <property type="entry name" value="Ins145_P3_rcpt"/>
</dbReference>